<dbReference type="Proteomes" id="UP000281112">
    <property type="component" value="Unassembled WGS sequence"/>
</dbReference>
<dbReference type="EMBL" id="RJVQ01000001">
    <property type="protein sequence ID" value="RQW64804.1"/>
    <property type="molecule type" value="Genomic_DNA"/>
</dbReference>
<dbReference type="Pfam" id="PF03091">
    <property type="entry name" value="CutA1"/>
    <property type="match status" value="1"/>
</dbReference>
<dbReference type="GO" id="GO:0005507">
    <property type="term" value="F:copper ion binding"/>
    <property type="evidence" value="ECO:0007669"/>
    <property type="project" value="TreeGrafter"/>
</dbReference>
<dbReference type="PANTHER" id="PTHR23419">
    <property type="entry name" value="DIVALENT CATION TOLERANCE CUTA-RELATED"/>
    <property type="match status" value="1"/>
</dbReference>
<evidence type="ECO:0000313" key="2">
    <source>
        <dbReference type="EMBL" id="RQW64804.1"/>
    </source>
</evidence>
<dbReference type="InterPro" id="IPR004323">
    <property type="entry name" value="Ion_tolerance_CutA"/>
</dbReference>
<dbReference type="InterPro" id="IPR015867">
    <property type="entry name" value="N-reg_PII/ATP_PRibTrfase_C"/>
</dbReference>
<dbReference type="RefSeq" id="WP_124935453.1">
    <property type="nucleotide sequence ID" value="NZ_RJVQ01000001.1"/>
</dbReference>
<dbReference type="GO" id="GO:0010038">
    <property type="term" value="P:response to metal ion"/>
    <property type="evidence" value="ECO:0007669"/>
    <property type="project" value="InterPro"/>
</dbReference>
<dbReference type="SUPFAM" id="SSF54913">
    <property type="entry name" value="GlnB-like"/>
    <property type="match status" value="1"/>
</dbReference>
<evidence type="ECO:0000256" key="1">
    <source>
        <dbReference type="ARBA" id="ARBA00010169"/>
    </source>
</evidence>
<dbReference type="InterPro" id="IPR011322">
    <property type="entry name" value="N-reg_PII-like_a/b"/>
</dbReference>
<dbReference type="OrthoDB" id="37622at2"/>
<proteinExistence type="inferred from homology"/>
<comment type="caution">
    <text evidence="2">The sequence shown here is derived from an EMBL/GenBank/DDBJ whole genome shotgun (WGS) entry which is preliminary data.</text>
</comment>
<gene>
    <name evidence="2" type="ORF">EES38_01820</name>
</gene>
<dbReference type="AlphaFoldDB" id="A0A3N9TLE0"/>
<comment type="similarity">
    <text evidence="1">Belongs to the CutA family.</text>
</comment>
<keyword evidence="3" id="KW-1185">Reference proteome</keyword>
<evidence type="ECO:0000313" key="3">
    <source>
        <dbReference type="Proteomes" id="UP000281112"/>
    </source>
</evidence>
<dbReference type="Gene3D" id="3.30.70.120">
    <property type="match status" value="1"/>
</dbReference>
<dbReference type="PANTHER" id="PTHR23419:SF8">
    <property type="entry name" value="FI09726P"/>
    <property type="match status" value="1"/>
</dbReference>
<sequence length="107" mass="12413">MSSDKYIVVMTTTDQKVVSDRIIEELLSEKLAACVQVEPIVSHYFWDGKVCESKEFRLIIKSQESLYQQIEAKINELHNYEVPEILSIDVSNGFTPYLNWIKEVTLN</sequence>
<name>A0A3N9TLE0_9VIBR</name>
<protein>
    <submittedName>
        <fullName evidence="2">Divalent-cation tolerance protein CutA</fullName>
    </submittedName>
</protein>
<organism evidence="2 3">
    <name type="scientific">Vibrio viridaestus</name>
    <dbReference type="NCBI Taxonomy" id="2487322"/>
    <lineage>
        <taxon>Bacteria</taxon>
        <taxon>Pseudomonadati</taxon>
        <taxon>Pseudomonadota</taxon>
        <taxon>Gammaproteobacteria</taxon>
        <taxon>Vibrionales</taxon>
        <taxon>Vibrionaceae</taxon>
        <taxon>Vibrio</taxon>
    </lineage>
</organism>
<accession>A0A3N9TLE0</accession>
<reference evidence="2 3" key="1">
    <citation type="submission" date="2018-11" db="EMBL/GenBank/DDBJ databases">
        <title>Vibrio LJC006 sp. nov., isolated from seawater during the bloom of the enteromorpha.</title>
        <authorList>
            <person name="Liang J."/>
        </authorList>
    </citation>
    <scope>NUCLEOTIDE SEQUENCE [LARGE SCALE GENOMIC DNA]</scope>
    <source>
        <strain evidence="2 3">LJC006</strain>
    </source>
</reference>